<keyword evidence="6 13" id="KW-0812">Transmembrane</keyword>
<comment type="similarity">
    <text evidence="12">Belongs to the cytochrome b561 family.</text>
</comment>
<comment type="caution">
    <text evidence="15">The sequence shown here is derived from an EMBL/GenBank/DDBJ whole genome shotgun (WGS) entry which is preliminary data.</text>
</comment>
<evidence type="ECO:0000256" key="13">
    <source>
        <dbReference type="SAM" id="Phobius"/>
    </source>
</evidence>
<evidence type="ECO:0000313" key="16">
    <source>
        <dbReference type="Proteomes" id="UP001589755"/>
    </source>
</evidence>
<comment type="subcellular location">
    <subcellularLocation>
        <location evidence="2">Cell membrane</location>
        <topology evidence="2">Multi-pass membrane protein</topology>
    </subcellularLocation>
</comment>
<dbReference type="Proteomes" id="UP001589755">
    <property type="component" value="Unassembled WGS sequence"/>
</dbReference>
<feature type="transmembrane region" description="Helical" evidence="13">
    <location>
        <begin position="102"/>
        <end position="122"/>
    </location>
</feature>
<keyword evidence="16" id="KW-1185">Reference proteome</keyword>
<dbReference type="RefSeq" id="WP_223479829.1">
    <property type="nucleotide sequence ID" value="NZ_JAODNW010000022.1"/>
</dbReference>
<evidence type="ECO:0000256" key="1">
    <source>
        <dbReference type="ARBA" id="ARBA00001970"/>
    </source>
</evidence>
<evidence type="ECO:0000256" key="11">
    <source>
        <dbReference type="ARBA" id="ARBA00023136"/>
    </source>
</evidence>
<organism evidence="15 16">
    <name type="scientific">Chelativorans intermedius</name>
    <dbReference type="NCBI Taxonomy" id="515947"/>
    <lineage>
        <taxon>Bacteria</taxon>
        <taxon>Pseudomonadati</taxon>
        <taxon>Pseudomonadota</taxon>
        <taxon>Alphaproteobacteria</taxon>
        <taxon>Hyphomicrobiales</taxon>
        <taxon>Phyllobacteriaceae</taxon>
        <taxon>Chelativorans</taxon>
    </lineage>
</organism>
<accession>A0ABV6D7U7</accession>
<evidence type="ECO:0000259" key="14">
    <source>
        <dbReference type="Pfam" id="PF01292"/>
    </source>
</evidence>
<dbReference type="InterPro" id="IPR016174">
    <property type="entry name" value="Di-haem_cyt_TM"/>
</dbReference>
<dbReference type="Gene3D" id="1.20.950.20">
    <property type="entry name" value="Transmembrane di-heme cytochromes, Chain C"/>
    <property type="match status" value="1"/>
</dbReference>
<feature type="transmembrane region" description="Helical" evidence="13">
    <location>
        <begin position="62"/>
        <end position="81"/>
    </location>
</feature>
<keyword evidence="8" id="KW-0249">Electron transport</keyword>
<evidence type="ECO:0000256" key="2">
    <source>
        <dbReference type="ARBA" id="ARBA00004651"/>
    </source>
</evidence>
<feature type="transmembrane region" description="Helical" evidence="13">
    <location>
        <begin position="128"/>
        <end position="152"/>
    </location>
</feature>
<keyword evidence="11 13" id="KW-0472">Membrane</keyword>
<evidence type="ECO:0000313" key="15">
    <source>
        <dbReference type="EMBL" id="MFC0208737.1"/>
    </source>
</evidence>
<evidence type="ECO:0000256" key="6">
    <source>
        <dbReference type="ARBA" id="ARBA00022692"/>
    </source>
</evidence>
<dbReference type="InterPro" id="IPR011577">
    <property type="entry name" value="Cyt_b561_bac/Ni-Hgenase"/>
</dbReference>
<evidence type="ECO:0000256" key="7">
    <source>
        <dbReference type="ARBA" id="ARBA00022723"/>
    </source>
</evidence>
<keyword evidence="10" id="KW-0408">Iron</keyword>
<keyword evidence="9 13" id="KW-1133">Transmembrane helix</keyword>
<evidence type="ECO:0000256" key="10">
    <source>
        <dbReference type="ARBA" id="ARBA00023004"/>
    </source>
</evidence>
<evidence type="ECO:0000256" key="8">
    <source>
        <dbReference type="ARBA" id="ARBA00022982"/>
    </source>
</evidence>
<name>A0ABV6D7U7_9HYPH</name>
<dbReference type="PANTHER" id="PTHR30529">
    <property type="entry name" value="CYTOCHROME B561"/>
    <property type="match status" value="1"/>
</dbReference>
<proteinExistence type="inferred from homology"/>
<dbReference type="SUPFAM" id="SSF81342">
    <property type="entry name" value="Transmembrane di-heme cytochromes"/>
    <property type="match status" value="1"/>
</dbReference>
<evidence type="ECO:0000256" key="4">
    <source>
        <dbReference type="ARBA" id="ARBA00022475"/>
    </source>
</evidence>
<evidence type="ECO:0000256" key="12">
    <source>
        <dbReference type="ARBA" id="ARBA00037975"/>
    </source>
</evidence>
<protein>
    <submittedName>
        <fullName evidence="15">Cytochrome b</fullName>
    </submittedName>
</protein>
<keyword evidence="4" id="KW-1003">Cell membrane</keyword>
<reference evidence="15 16" key="1">
    <citation type="submission" date="2024-09" db="EMBL/GenBank/DDBJ databases">
        <authorList>
            <person name="Sun Q."/>
            <person name="Mori K."/>
        </authorList>
    </citation>
    <scope>NUCLEOTIDE SEQUENCE [LARGE SCALE GENOMIC DNA]</scope>
    <source>
        <strain evidence="15 16">CCM 8543</strain>
    </source>
</reference>
<feature type="domain" description="Cytochrome b561 bacterial/Ni-hydrogenase" evidence="14">
    <location>
        <begin position="13"/>
        <end position="163"/>
    </location>
</feature>
<evidence type="ECO:0000256" key="3">
    <source>
        <dbReference type="ARBA" id="ARBA00022448"/>
    </source>
</evidence>
<dbReference type="PANTHER" id="PTHR30529:SF1">
    <property type="entry name" value="CYTOCHROME B561 HOMOLOG 2"/>
    <property type="match status" value="1"/>
</dbReference>
<gene>
    <name evidence="15" type="ORF">ACFFJ2_10035</name>
</gene>
<dbReference type="InterPro" id="IPR052168">
    <property type="entry name" value="Cytochrome_b561_oxidase"/>
</dbReference>
<evidence type="ECO:0000256" key="9">
    <source>
        <dbReference type="ARBA" id="ARBA00022989"/>
    </source>
</evidence>
<evidence type="ECO:0000256" key="5">
    <source>
        <dbReference type="ARBA" id="ARBA00022617"/>
    </source>
</evidence>
<keyword evidence="3" id="KW-0813">Transport</keyword>
<comment type="cofactor">
    <cofactor evidence="1">
        <name>heme b</name>
        <dbReference type="ChEBI" id="CHEBI:60344"/>
    </cofactor>
</comment>
<keyword evidence="7" id="KW-0479">Metal-binding</keyword>
<keyword evidence="5" id="KW-0349">Heme</keyword>
<dbReference type="Pfam" id="PF01292">
    <property type="entry name" value="Ni_hydr_CYTB"/>
    <property type="match status" value="1"/>
</dbReference>
<dbReference type="EMBL" id="JBHLXD010000014">
    <property type="protein sequence ID" value="MFC0208737.1"/>
    <property type="molecule type" value="Genomic_DNA"/>
</dbReference>
<sequence>MSSTSSANKVASRYTRLQIAVHWAVVLLIIEQWYTSRAIPRTHNPLLPPSDLDLLQHALHNYAGLLIGALMLVRIGFRWFIPRPASSRMSSWQERLSQSTHWALYIVLLSQAAAGFAAAYLWAPAGRIHILLWNVTLALVTIHLAATAYHAVRRDGVISRMVPWPR</sequence>